<gene>
    <name evidence="2" type="ORF">GGR20_002832</name>
</gene>
<sequence>MELAFVMLLVVCGVSLIAYAGLAQQKPAQNPEAAQPSDATDDADSGGMGDGD</sequence>
<comment type="caution">
    <text evidence="2">The sequence shown here is derived from an EMBL/GenBank/DDBJ whole genome shotgun (WGS) entry which is preliminary data.</text>
</comment>
<dbReference type="AlphaFoldDB" id="A0A7W6IP74"/>
<keyword evidence="3" id="KW-1185">Reference proteome</keyword>
<dbReference type="EMBL" id="JACIEW010000007">
    <property type="protein sequence ID" value="MBB4053175.1"/>
    <property type="molecule type" value="Genomic_DNA"/>
</dbReference>
<feature type="region of interest" description="Disordered" evidence="1">
    <location>
        <begin position="25"/>
        <end position="52"/>
    </location>
</feature>
<proteinExistence type="predicted"/>
<protein>
    <submittedName>
        <fullName evidence="2">Uncharacterized protein</fullName>
    </submittedName>
</protein>
<accession>A0A7W6IP74</accession>
<organism evidence="2 3">
    <name type="scientific">Devosia subaequoris</name>
    <dbReference type="NCBI Taxonomy" id="395930"/>
    <lineage>
        <taxon>Bacteria</taxon>
        <taxon>Pseudomonadati</taxon>
        <taxon>Pseudomonadota</taxon>
        <taxon>Alphaproteobacteria</taxon>
        <taxon>Hyphomicrobiales</taxon>
        <taxon>Devosiaceae</taxon>
        <taxon>Devosia</taxon>
    </lineage>
</organism>
<reference evidence="2 3" key="1">
    <citation type="submission" date="2020-08" db="EMBL/GenBank/DDBJ databases">
        <title>Genomic Encyclopedia of Type Strains, Phase IV (KMG-IV): sequencing the most valuable type-strain genomes for metagenomic binning, comparative biology and taxonomic classification.</title>
        <authorList>
            <person name="Goeker M."/>
        </authorList>
    </citation>
    <scope>NUCLEOTIDE SEQUENCE [LARGE SCALE GENOMIC DNA]</scope>
    <source>
        <strain evidence="2 3">DSM 23447</strain>
    </source>
</reference>
<name>A0A7W6IP74_9HYPH</name>
<dbReference type="RefSeq" id="WP_183311974.1">
    <property type="nucleotide sequence ID" value="NZ_JACIEW010000007.1"/>
</dbReference>
<evidence type="ECO:0000256" key="1">
    <source>
        <dbReference type="SAM" id="MobiDB-lite"/>
    </source>
</evidence>
<evidence type="ECO:0000313" key="3">
    <source>
        <dbReference type="Proteomes" id="UP000547011"/>
    </source>
</evidence>
<evidence type="ECO:0000313" key="2">
    <source>
        <dbReference type="EMBL" id="MBB4053175.1"/>
    </source>
</evidence>
<dbReference type="Proteomes" id="UP000547011">
    <property type="component" value="Unassembled WGS sequence"/>
</dbReference>